<evidence type="ECO:0000256" key="3">
    <source>
        <dbReference type="ARBA" id="ARBA00022553"/>
    </source>
</evidence>
<dbReference type="InterPro" id="IPR042099">
    <property type="entry name" value="ANL_N_sf"/>
</dbReference>
<dbReference type="PANTHER" id="PTHR45527:SF1">
    <property type="entry name" value="FATTY ACID SYNTHASE"/>
    <property type="match status" value="1"/>
</dbReference>
<dbReference type="Gene3D" id="3.40.50.12780">
    <property type="entry name" value="N-terminal domain of ligase-like"/>
    <property type="match status" value="1"/>
</dbReference>
<dbReference type="Pfam" id="PF00501">
    <property type="entry name" value="AMP-binding"/>
    <property type="match status" value="1"/>
</dbReference>
<evidence type="ECO:0000256" key="1">
    <source>
        <dbReference type="ARBA" id="ARBA00001957"/>
    </source>
</evidence>
<dbReference type="InterPro" id="IPR020806">
    <property type="entry name" value="PKS_PP-bd"/>
</dbReference>
<sequence>MEQDALGRFLALDPSGRVAVEWCGQRLTYAELAAAVDELAQALVERGAARTHVLVVGPLSPAYVVGLLAALRCGAVPVPVDAGLTPDQYAWTERVAQPSVVVSSDVSTPAHYQGVVEADELLLDAATGRVVLDIAARRRPPVARRHAGSDAGYLIPTSGSTGAPKAIVGSRTGLHTFLSWFTTEFALGDADVCAALTRVNFDPSLRELLAVLSVGGRLCLPTPDAQLDLRELARHLVSAEATTAFLVPSLARRVGDVLSAASLRLDRLRLGFFAGEVLPSRVVAQWAELAPHAEFVNLYGLTEGTLAQLFRRDIRATGEGPVSGVAVGRPRPGISVTIDRPDADGHGEVLITSSAPALGTLGEGSGPEPGTFQVVPMGTVLRTGDSGVLTHEGELMIAGRLGNDLKVSGRRVSFHCFVDEVEALPGVRQCVVVDRDGPQAFVSVTEPAAGPAASLTAAVHEIARRLGLPRPGVHRCGELPLSRSGKVDRVALAALSADAAATAQDIAPGGAPVRQRAEVAEILRDLLRLDAGVPTTTSFVDAGLTSLDLMDFVVDVNQRLGVDLSVRECFRHGDIASLARVLEQRRDPGPAMTASPPPGSAVTPDPDTGTRTDPAEDTGSLPLSTRQQAYRSLCMADGNANWCNISREIRFDRSVTPAEVRAATDVLLARHDVLRLALTGDWTRQTHTPAAALSCPVTLYRDAPPNAPTGADHRARVQQARVEAVAELLDPTAAPPLRAVVVQGAEGTSVLVVAHHLFIDGLSLDLLTDELRSLLCGRPVGDAPPPRGYRDYCRATERVEEAYPAGAGYWNELLKGAAQVELPAARGTEARVGTLVSRPFGLTGSRHAHRLAATSGVSVFAVVLAAFGTAVARTFALDAPTVIVPVQVRQKARAGSAGMFTSQLVVRAPAAGELPERAREVAHQLDAGTAASSWEFDQRAAGAGLDGADCFPFSTVLFNQHPKQRGLRVRDLGDWQPRSLGRELRYQLQGELQMSAAEMALSYYYRQEIAMDRPDAIDRVHANLLAVLREAEGTTDA</sequence>
<dbReference type="OrthoDB" id="2472181at2"/>
<organism evidence="6 7">
    <name type="scientific">Streptomyces pseudovenezuelae</name>
    <dbReference type="NCBI Taxonomy" id="67350"/>
    <lineage>
        <taxon>Bacteria</taxon>
        <taxon>Bacillati</taxon>
        <taxon>Actinomycetota</taxon>
        <taxon>Actinomycetes</taxon>
        <taxon>Kitasatosporales</taxon>
        <taxon>Streptomycetaceae</taxon>
        <taxon>Streptomyces</taxon>
        <taxon>Streptomyces aurantiacus group</taxon>
    </lineage>
</organism>
<keyword evidence="3" id="KW-0597">Phosphoprotein</keyword>
<dbReference type="GO" id="GO:0031177">
    <property type="term" value="F:phosphopantetheine binding"/>
    <property type="evidence" value="ECO:0007669"/>
    <property type="project" value="InterPro"/>
</dbReference>
<dbReference type="GO" id="GO:0017000">
    <property type="term" value="P:antibiotic biosynthetic process"/>
    <property type="evidence" value="ECO:0007669"/>
    <property type="project" value="UniProtKB-ARBA"/>
</dbReference>
<dbReference type="SUPFAM" id="SSF47336">
    <property type="entry name" value="ACP-like"/>
    <property type="match status" value="1"/>
</dbReference>
<dbReference type="SUPFAM" id="SSF52777">
    <property type="entry name" value="CoA-dependent acyltransferases"/>
    <property type="match status" value="2"/>
</dbReference>
<dbReference type="PROSITE" id="PS50075">
    <property type="entry name" value="CARRIER"/>
    <property type="match status" value="1"/>
</dbReference>
<dbReference type="AlphaFoldDB" id="A0A101N5Q5"/>
<dbReference type="GO" id="GO:0043041">
    <property type="term" value="P:amino acid activation for nonribosomal peptide biosynthetic process"/>
    <property type="evidence" value="ECO:0007669"/>
    <property type="project" value="TreeGrafter"/>
</dbReference>
<comment type="cofactor">
    <cofactor evidence="1">
        <name>pantetheine 4'-phosphate</name>
        <dbReference type="ChEBI" id="CHEBI:47942"/>
    </cofactor>
</comment>
<dbReference type="PANTHER" id="PTHR45527">
    <property type="entry name" value="NONRIBOSOMAL PEPTIDE SYNTHETASE"/>
    <property type="match status" value="1"/>
</dbReference>
<dbReference type="Proteomes" id="UP000053039">
    <property type="component" value="Unassembled WGS sequence"/>
</dbReference>
<dbReference type="SUPFAM" id="SSF56801">
    <property type="entry name" value="Acetyl-CoA synthetase-like"/>
    <property type="match status" value="1"/>
</dbReference>
<feature type="region of interest" description="Disordered" evidence="4">
    <location>
        <begin position="585"/>
        <end position="623"/>
    </location>
</feature>
<dbReference type="Gene3D" id="3.30.559.30">
    <property type="entry name" value="Nonribosomal peptide synthetase, condensation domain"/>
    <property type="match status" value="1"/>
</dbReference>
<dbReference type="InterPro" id="IPR045851">
    <property type="entry name" value="AMP-bd_C_sf"/>
</dbReference>
<dbReference type="InterPro" id="IPR009081">
    <property type="entry name" value="PP-bd_ACP"/>
</dbReference>
<dbReference type="Pfam" id="PF00668">
    <property type="entry name" value="Condensation"/>
    <property type="match status" value="1"/>
</dbReference>
<evidence type="ECO:0000313" key="6">
    <source>
        <dbReference type="EMBL" id="KUM87084.1"/>
    </source>
</evidence>
<dbReference type="InterPro" id="IPR001242">
    <property type="entry name" value="Condensation_dom"/>
</dbReference>
<dbReference type="SMART" id="SM00823">
    <property type="entry name" value="PKS_PP"/>
    <property type="match status" value="1"/>
</dbReference>
<dbReference type="InterPro" id="IPR000873">
    <property type="entry name" value="AMP-dep_synth/lig_dom"/>
</dbReference>
<protein>
    <recommendedName>
        <fullName evidence="5">Carrier domain-containing protein</fullName>
    </recommendedName>
</protein>
<name>A0A101N5Q5_9ACTN</name>
<feature type="domain" description="Carrier" evidence="5">
    <location>
        <begin position="509"/>
        <end position="586"/>
    </location>
</feature>
<dbReference type="GO" id="GO:0008610">
    <property type="term" value="P:lipid biosynthetic process"/>
    <property type="evidence" value="ECO:0007669"/>
    <property type="project" value="UniProtKB-ARBA"/>
</dbReference>
<reference evidence="6 7" key="1">
    <citation type="submission" date="2015-10" db="EMBL/GenBank/DDBJ databases">
        <title>Draft genome sequence of Streptomyces pseudovenezuelae DSM 40212, type strain for the species Streptomyces pseudovenezuelae.</title>
        <authorList>
            <person name="Ruckert C."/>
            <person name="Winkler A."/>
            <person name="Kalinowski J."/>
            <person name="Kampfer P."/>
            <person name="Glaeser S."/>
        </authorList>
    </citation>
    <scope>NUCLEOTIDE SEQUENCE [LARGE SCALE GENOMIC DNA]</scope>
    <source>
        <strain evidence="6 7">DSM 40212</strain>
    </source>
</reference>
<gene>
    <name evidence="6" type="ORF">AQI94_17130</name>
</gene>
<dbReference type="GO" id="GO:0005737">
    <property type="term" value="C:cytoplasm"/>
    <property type="evidence" value="ECO:0007669"/>
    <property type="project" value="TreeGrafter"/>
</dbReference>
<evidence type="ECO:0000256" key="4">
    <source>
        <dbReference type="SAM" id="MobiDB-lite"/>
    </source>
</evidence>
<dbReference type="Gene3D" id="3.30.559.10">
    <property type="entry name" value="Chloramphenicol acetyltransferase-like domain"/>
    <property type="match status" value="1"/>
</dbReference>
<dbReference type="EMBL" id="LMWM01000018">
    <property type="protein sequence ID" value="KUM87084.1"/>
    <property type="molecule type" value="Genomic_DNA"/>
</dbReference>
<dbReference type="Gene3D" id="1.10.1200.10">
    <property type="entry name" value="ACP-like"/>
    <property type="match status" value="1"/>
</dbReference>
<proteinExistence type="predicted"/>
<evidence type="ECO:0000259" key="5">
    <source>
        <dbReference type="PROSITE" id="PS50075"/>
    </source>
</evidence>
<keyword evidence="2" id="KW-0596">Phosphopantetheine</keyword>
<comment type="caution">
    <text evidence="6">The sequence shown here is derived from an EMBL/GenBank/DDBJ whole genome shotgun (WGS) entry which is preliminary data.</text>
</comment>
<dbReference type="Gene3D" id="3.30.300.30">
    <property type="match status" value="1"/>
</dbReference>
<evidence type="ECO:0000313" key="7">
    <source>
        <dbReference type="Proteomes" id="UP000053039"/>
    </source>
</evidence>
<dbReference type="InterPro" id="IPR023213">
    <property type="entry name" value="CAT-like_dom_sf"/>
</dbReference>
<evidence type="ECO:0000256" key="2">
    <source>
        <dbReference type="ARBA" id="ARBA00022450"/>
    </source>
</evidence>
<dbReference type="Pfam" id="PF00550">
    <property type="entry name" value="PP-binding"/>
    <property type="match status" value="1"/>
</dbReference>
<accession>A0A101N5Q5</accession>
<dbReference type="InterPro" id="IPR020845">
    <property type="entry name" value="AMP-binding_CS"/>
</dbReference>
<dbReference type="RefSeq" id="WP_031039838.1">
    <property type="nucleotide sequence ID" value="NZ_KQ948147.1"/>
</dbReference>
<dbReference type="GO" id="GO:0003824">
    <property type="term" value="F:catalytic activity"/>
    <property type="evidence" value="ECO:0007669"/>
    <property type="project" value="InterPro"/>
</dbReference>
<dbReference type="InterPro" id="IPR036736">
    <property type="entry name" value="ACP-like_sf"/>
</dbReference>
<dbReference type="GO" id="GO:0044550">
    <property type="term" value="P:secondary metabolite biosynthetic process"/>
    <property type="evidence" value="ECO:0007669"/>
    <property type="project" value="TreeGrafter"/>
</dbReference>
<dbReference type="PROSITE" id="PS00455">
    <property type="entry name" value="AMP_BINDING"/>
    <property type="match status" value="1"/>
</dbReference>